<dbReference type="InterPro" id="IPR052573">
    <property type="entry name" value="DnaJ_C_subfamily_28"/>
</dbReference>
<sequence>MFEIIDQFAYFYYNSVDFGLASLPVSPHVRVFAILGERTYNTSSGEQHFNVVADIPIKSEIKPATIAPNIPPISKIYDGYGVRNIFQSQKQYQQIKAMKAQENVLKYRMDKSQADEKALLKKVGFFARNHLYKAKNGFDRVVEAYVQEATPKGDFNNLRNARKPLFNAQIQNPYLDFTSRKLNKILLDNDFSQWITLQQDIKQERIYFCEYPLTDKQVKPSILKKEEVKQ</sequence>
<accession>A0A1B0C202</accession>
<reference evidence="3" key="1">
    <citation type="submission" date="2015-01" db="EMBL/GenBank/DDBJ databases">
        <authorList>
            <person name="Aksoy S."/>
            <person name="Warren W."/>
            <person name="Wilson R.K."/>
        </authorList>
    </citation>
    <scope>NUCLEOTIDE SEQUENCE [LARGE SCALE GENOMIC DNA]</scope>
    <source>
        <strain evidence="3">IAEA</strain>
    </source>
</reference>
<evidence type="ECO:0000313" key="3">
    <source>
        <dbReference type="Proteomes" id="UP000092460"/>
    </source>
</evidence>
<keyword evidence="3" id="KW-1185">Reference proteome</keyword>
<dbReference type="InterPro" id="IPR018961">
    <property type="entry name" value="DnaJ_homolog_subfam-C_membr-28"/>
</dbReference>
<proteinExistence type="predicted"/>
<evidence type="ECO:0000313" key="2">
    <source>
        <dbReference type="EnsemblMetazoa" id="GPPI046957-PA"/>
    </source>
</evidence>
<evidence type="ECO:0000259" key="1">
    <source>
        <dbReference type="Pfam" id="PF09350"/>
    </source>
</evidence>
<reference evidence="2" key="2">
    <citation type="submission" date="2020-05" db="UniProtKB">
        <authorList>
            <consortium name="EnsemblMetazoa"/>
        </authorList>
    </citation>
    <scope>IDENTIFICATION</scope>
    <source>
        <strain evidence="2">IAEA</strain>
    </source>
</reference>
<dbReference type="VEuPathDB" id="VectorBase:GPPI046957"/>
<protein>
    <recommendedName>
        <fullName evidence="1">DnaJ homologue subfamily C member 28 conserved domain-containing protein</fullName>
    </recommendedName>
</protein>
<feature type="domain" description="DnaJ homologue subfamily C member 28 conserved" evidence="1">
    <location>
        <begin position="142"/>
        <end position="205"/>
    </location>
</feature>
<dbReference type="EMBL" id="JXJN01024280">
    <property type="status" value="NOT_ANNOTATED_CDS"/>
    <property type="molecule type" value="Genomic_DNA"/>
</dbReference>
<name>A0A1B0C202_9MUSC</name>
<dbReference type="AlphaFoldDB" id="A0A1B0C202"/>
<organism evidence="2 3">
    <name type="scientific">Glossina palpalis gambiensis</name>
    <dbReference type="NCBI Taxonomy" id="67801"/>
    <lineage>
        <taxon>Eukaryota</taxon>
        <taxon>Metazoa</taxon>
        <taxon>Ecdysozoa</taxon>
        <taxon>Arthropoda</taxon>
        <taxon>Hexapoda</taxon>
        <taxon>Insecta</taxon>
        <taxon>Pterygota</taxon>
        <taxon>Neoptera</taxon>
        <taxon>Endopterygota</taxon>
        <taxon>Diptera</taxon>
        <taxon>Brachycera</taxon>
        <taxon>Muscomorpha</taxon>
        <taxon>Hippoboscoidea</taxon>
        <taxon>Glossinidae</taxon>
        <taxon>Glossina</taxon>
    </lineage>
</organism>
<dbReference type="Proteomes" id="UP000092460">
    <property type="component" value="Unassembled WGS sequence"/>
</dbReference>
<dbReference type="PANTHER" id="PTHR39158:SF1">
    <property type="entry name" value="DNAJ HOMOLOG SUBFAMILY C MEMBER 28"/>
    <property type="match status" value="1"/>
</dbReference>
<dbReference type="Pfam" id="PF09350">
    <property type="entry name" value="DJC28_CD"/>
    <property type="match status" value="1"/>
</dbReference>
<dbReference type="EnsemblMetazoa" id="GPPI046957-RA">
    <property type="protein sequence ID" value="GPPI046957-PA"/>
    <property type="gene ID" value="GPPI046957"/>
</dbReference>
<dbReference type="PANTHER" id="PTHR39158">
    <property type="entry name" value="OS08G0560600 PROTEIN"/>
    <property type="match status" value="1"/>
</dbReference>